<dbReference type="InterPro" id="IPR051608">
    <property type="entry name" value="RQC_Subunit_NEMF"/>
</dbReference>
<keyword evidence="4" id="KW-1185">Reference proteome</keyword>
<gene>
    <name evidence="3" type="ORF">ACFQ2O_11620</name>
</gene>
<dbReference type="RefSeq" id="WP_377527624.1">
    <property type="nucleotide sequence ID" value="NZ_JBHTLD010000098.1"/>
</dbReference>
<feature type="coiled-coil region" evidence="1">
    <location>
        <begin position="334"/>
        <end position="368"/>
    </location>
</feature>
<dbReference type="EMBL" id="JBHTLD010000098">
    <property type="protein sequence ID" value="MFD1186858.1"/>
    <property type="molecule type" value="Genomic_DNA"/>
</dbReference>
<dbReference type="PANTHER" id="PTHR15239:SF6">
    <property type="entry name" value="RIBOSOME QUALITY CONTROL COMPLEX SUBUNIT NEMF"/>
    <property type="match status" value="1"/>
</dbReference>
<evidence type="ECO:0000259" key="2">
    <source>
        <dbReference type="Pfam" id="PF05670"/>
    </source>
</evidence>
<dbReference type="PANTHER" id="PTHR15239">
    <property type="entry name" value="NUCLEAR EXPORT MEDIATOR FACTOR NEMF"/>
    <property type="match status" value="1"/>
</dbReference>
<dbReference type="InterPro" id="IPR008532">
    <property type="entry name" value="NFACT_RNA-bd"/>
</dbReference>
<reference evidence="4" key="1">
    <citation type="journal article" date="2019" name="Int. J. Syst. Evol. Microbiol.">
        <title>The Global Catalogue of Microorganisms (GCM) 10K type strain sequencing project: providing services to taxonomists for standard genome sequencing and annotation.</title>
        <authorList>
            <consortium name="The Broad Institute Genomics Platform"/>
            <consortium name="The Broad Institute Genome Sequencing Center for Infectious Disease"/>
            <person name="Wu L."/>
            <person name="Ma J."/>
        </authorList>
    </citation>
    <scope>NUCLEOTIDE SEQUENCE [LARGE SCALE GENOMIC DNA]</scope>
    <source>
        <strain evidence="4">JCM 31319</strain>
    </source>
</reference>
<feature type="domain" description="NFACT RNA-binding" evidence="2">
    <location>
        <begin position="406"/>
        <end position="497"/>
    </location>
</feature>
<dbReference type="Pfam" id="PF05670">
    <property type="entry name" value="NFACT-R_1"/>
    <property type="match status" value="1"/>
</dbReference>
<organism evidence="3 4">
    <name type="scientific">Pontibacter rugosus</name>
    <dbReference type="NCBI Taxonomy" id="1745966"/>
    <lineage>
        <taxon>Bacteria</taxon>
        <taxon>Pseudomonadati</taxon>
        <taxon>Bacteroidota</taxon>
        <taxon>Cytophagia</taxon>
        <taxon>Cytophagales</taxon>
        <taxon>Hymenobacteraceae</taxon>
        <taxon>Pontibacter</taxon>
    </lineage>
</organism>
<proteinExistence type="predicted"/>
<name>A0ABW3SQ94_9BACT</name>
<dbReference type="Proteomes" id="UP001597094">
    <property type="component" value="Unassembled WGS sequence"/>
</dbReference>
<protein>
    <submittedName>
        <fullName evidence="3">NFACT RNA binding domain-containing protein</fullName>
    </submittedName>
</protein>
<comment type="caution">
    <text evidence="3">The sequence shown here is derived from an EMBL/GenBank/DDBJ whole genome shotgun (WGS) entry which is preliminary data.</text>
</comment>
<dbReference type="Gene3D" id="2.30.310.10">
    <property type="entry name" value="ibrinogen binding protein from staphylococcus aureus domain"/>
    <property type="match status" value="1"/>
</dbReference>
<evidence type="ECO:0000256" key="1">
    <source>
        <dbReference type="SAM" id="Coils"/>
    </source>
</evidence>
<evidence type="ECO:0000313" key="3">
    <source>
        <dbReference type="EMBL" id="MFD1186858.1"/>
    </source>
</evidence>
<evidence type="ECO:0000313" key="4">
    <source>
        <dbReference type="Proteomes" id="UP001597094"/>
    </source>
</evidence>
<keyword evidence="1" id="KW-0175">Coiled coil</keyword>
<accession>A0ABW3SQ94</accession>
<dbReference type="Pfam" id="PF05833">
    <property type="entry name" value="NFACT_N"/>
    <property type="match status" value="1"/>
</dbReference>
<sequence length="524" mass="60622">MHLNYYFIRQLTNALRPTLLGLQAITAFSQNKDELILGFAGQDKEVYVRAQLSSHFTSLSFPSDFRRARANSVELMQEMQGQTVQEVVQHLNERSFYLSLSNNYILLFKLFGNRSNIVLYKQKEAVELFQHKFAADAELAPLQMDRQLQQNFEAFAAANGNLRKIYPTFGDLPPLYLEKQNYSTASLEAKWEMVQNMLEVLESPDAYYIIRLEGKLRLSLLPMGDILHTYSDPIEAQNSYTRLYLSETGFERQYEQAKQQLERKRHVTQTVMDQSAKKLQELRHDRSYSQTADVLMANLTNIPPRATEVTLYDFYTDQSRTYKLKQTESPQKAAERVYRKAKNQHVEVKQLEEKVERKLEELIVLEDALQSLAEVQDYKQLKLYLRDYNHLLGSKQQEQQQIPFRVFESEGFKILVGKSARNNDELTQRHTYKEDIWLHAKDVSGSHVIIKHQAGKTVPATVLEKAAKLAAFYSKRKSDSLCPVMYTPKKWVRKPKGSAPGAVVVEREQVMLVQPENPFASSAK</sequence>